<keyword evidence="2" id="KW-1003">Cell membrane</keyword>
<dbReference type="GO" id="GO:0004984">
    <property type="term" value="F:olfactory receptor activity"/>
    <property type="evidence" value="ECO:0007669"/>
    <property type="project" value="InterPro"/>
</dbReference>
<evidence type="ECO:0000256" key="8">
    <source>
        <dbReference type="ARBA" id="ARBA00023170"/>
    </source>
</evidence>
<gene>
    <name evidence="11" type="ORF">KQX54_015946</name>
</gene>
<dbReference type="InterPro" id="IPR004117">
    <property type="entry name" value="7tm6_olfct_rcpt"/>
</dbReference>
<feature type="transmembrane region" description="Helical" evidence="10">
    <location>
        <begin position="31"/>
        <end position="51"/>
    </location>
</feature>
<keyword evidence="4 10" id="KW-0812">Transmembrane</keyword>
<evidence type="ECO:0000256" key="3">
    <source>
        <dbReference type="ARBA" id="ARBA00022606"/>
    </source>
</evidence>
<organism evidence="11 12">
    <name type="scientific">Cotesia glomerata</name>
    <name type="common">Lepidopteran parasitic wasp</name>
    <name type="synonym">Apanteles glomeratus</name>
    <dbReference type="NCBI Taxonomy" id="32391"/>
    <lineage>
        <taxon>Eukaryota</taxon>
        <taxon>Metazoa</taxon>
        <taxon>Ecdysozoa</taxon>
        <taxon>Arthropoda</taxon>
        <taxon>Hexapoda</taxon>
        <taxon>Insecta</taxon>
        <taxon>Pterygota</taxon>
        <taxon>Neoptera</taxon>
        <taxon>Endopterygota</taxon>
        <taxon>Hymenoptera</taxon>
        <taxon>Apocrita</taxon>
        <taxon>Ichneumonoidea</taxon>
        <taxon>Braconidae</taxon>
        <taxon>Microgastrinae</taxon>
        <taxon>Cotesia</taxon>
    </lineage>
</organism>
<sequence length="255" mass="29981">MGVKLPQSFKVLTYAGIWRPREWKGLKARAYDLYTSIVIFFHLSFLTSGLLDMEFENFEFAAMVDHVSLVVGYVQNIPKITSILNYRQNIIEVIDKLQIHPLRLKNYDEELIHAKYDRLDRMITFWFPKLGMTSIAWYTMRHFVAINTPYGLPYRGYFPYNYTVNPVIYWCTAVKQMYSVIILAVVNAGFNVFLPTMMFQVCGKLTVLQHRFKLLIKKLEIIASTDKKVLSEDKLKILEQQLLHDWVENHIAILK</sequence>
<dbReference type="Proteomes" id="UP000826195">
    <property type="component" value="Unassembled WGS sequence"/>
</dbReference>
<evidence type="ECO:0000256" key="10">
    <source>
        <dbReference type="SAM" id="Phobius"/>
    </source>
</evidence>
<dbReference type="Pfam" id="PF02949">
    <property type="entry name" value="7tm_6"/>
    <property type="match status" value="1"/>
</dbReference>
<evidence type="ECO:0000256" key="2">
    <source>
        <dbReference type="ARBA" id="ARBA00022475"/>
    </source>
</evidence>
<keyword evidence="5" id="KW-0552">Olfaction</keyword>
<dbReference type="PANTHER" id="PTHR21137">
    <property type="entry name" value="ODORANT RECEPTOR"/>
    <property type="match status" value="1"/>
</dbReference>
<evidence type="ECO:0000256" key="5">
    <source>
        <dbReference type="ARBA" id="ARBA00022725"/>
    </source>
</evidence>
<accession>A0AAV7I6D2</accession>
<comment type="subcellular location">
    <subcellularLocation>
        <location evidence="1">Cell membrane</location>
        <topology evidence="1">Multi-pass membrane protein</topology>
    </subcellularLocation>
</comment>
<comment type="caution">
    <text evidence="11">The sequence shown here is derived from an EMBL/GenBank/DDBJ whole genome shotgun (WGS) entry which is preliminary data.</text>
</comment>
<feature type="transmembrane region" description="Helical" evidence="10">
    <location>
        <begin position="167"/>
        <end position="194"/>
    </location>
</feature>
<keyword evidence="7 10" id="KW-0472">Membrane</keyword>
<keyword evidence="9" id="KW-0807">Transducer</keyword>
<evidence type="ECO:0000313" key="12">
    <source>
        <dbReference type="Proteomes" id="UP000826195"/>
    </source>
</evidence>
<keyword evidence="6 10" id="KW-1133">Transmembrane helix</keyword>
<name>A0AAV7I6D2_COTGL</name>
<evidence type="ECO:0000256" key="7">
    <source>
        <dbReference type="ARBA" id="ARBA00023136"/>
    </source>
</evidence>
<dbReference type="GO" id="GO:0007165">
    <property type="term" value="P:signal transduction"/>
    <property type="evidence" value="ECO:0007669"/>
    <property type="project" value="UniProtKB-KW"/>
</dbReference>
<evidence type="ECO:0000256" key="6">
    <source>
        <dbReference type="ARBA" id="ARBA00022989"/>
    </source>
</evidence>
<dbReference type="EMBL" id="JAHXZJ010002237">
    <property type="protein sequence ID" value="KAH0546909.1"/>
    <property type="molecule type" value="Genomic_DNA"/>
</dbReference>
<evidence type="ECO:0000256" key="1">
    <source>
        <dbReference type="ARBA" id="ARBA00004651"/>
    </source>
</evidence>
<evidence type="ECO:0000256" key="4">
    <source>
        <dbReference type="ARBA" id="ARBA00022692"/>
    </source>
</evidence>
<dbReference type="GO" id="GO:0005549">
    <property type="term" value="F:odorant binding"/>
    <property type="evidence" value="ECO:0007669"/>
    <property type="project" value="InterPro"/>
</dbReference>
<keyword evidence="3" id="KW-0716">Sensory transduction</keyword>
<keyword evidence="8" id="KW-0675">Receptor</keyword>
<proteinExistence type="predicted"/>
<dbReference type="PANTHER" id="PTHR21137:SF35">
    <property type="entry name" value="ODORANT RECEPTOR 19A-RELATED"/>
    <property type="match status" value="1"/>
</dbReference>
<evidence type="ECO:0000313" key="11">
    <source>
        <dbReference type="EMBL" id="KAH0546909.1"/>
    </source>
</evidence>
<keyword evidence="12" id="KW-1185">Reference proteome</keyword>
<dbReference type="AlphaFoldDB" id="A0AAV7I6D2"/>
<evidence type="ECO:0008006" key="13">
    <source>
        <dbReference type="Google" id="ProtNLM"/>
    </source>
</evidence>
<protein>
    <recommendedName>
        <fullName evidence="13">Odorant receptor</fullName>
    </recommendedName>
</protein>
<reference evidence="11 12" key="1">
    <citation type="journal article" date="2021" name="J. Hered.">
        <title>A chromosome-level genome assembly of the parasitoid wasp, Cotesia glomerata (Hymenoptera: Braconidae).</title>
        <authorList>
            <person name="Pinto B.J."/>
            <person name="Weis J.J."/>
            <person name="Gamble T."/>
            <person name="Ode P.J."/>
            <person name="Paul R."/>
            <person name="Zaspel J.M."/>
        </authorList>
    </citation>
    <scope>NUCLEOTIDE SEQUENCE [LARGE SCALE GENOMIC DNA]</scope>
    <source>
        <strain evidence="11">CgM1</strain>
    </source>
</reference>
<evidence type="ECO:0000256" key="9">
    <source>
        <dbReference type="ARBA" id="ARBA00023224"/>
    </source>
</evidence>
<dbReference type="GO" id="GO:0005886">
    <property type="term" value="C:plasma membrane"/>
    <property type="evidence" value="ECO:0007669"/>
    <property type="project" value="UniProtKB-SubCell"/>
</dbReference>